<dbReference type="InterPro" id="IPR000270">
    <property type="entry name" value="PB1_dom"/>
</dbReference>
<evidence type="ECO:0000259" key="1">
    <source>
        <dbReference type="Pfam" id="PF00564"/>
    </source>
</evidence>
<reference evidence="2" key="1">
    <citation type="submission" date="2022-04" db="EMBL/GenBank/DDBJ databases">
        <title>Carnegiea gigantea Genome sequencing and assembly v2.</title>
        <authorList>
            <person name="Copetti D."/>
            <person name="Sanderson M.J."/>
            <person name="Burquez A."/>
            <person name="Wojciechowski M.F."/>
        </authorList>
    </citation>
    <scope>NUCLEOTIDE SEQUENCE</scope>
    <source>
        <strain evidence="2">SGP5-SGP5p</strain>
        <tissue evidence="2">Aerial part</tissue>
    </source>
</reference>
<name>A0A9Q1JTG2_9CARY</name>
<dbReference type="Pfam" id="PF00564">
    <property type="entry name" value="PB1"/>
    <property type="match status" value="1"/>
</dbReference>
<sequence length="219" mass="24628">MLAESRDGKVTYEGGSRKCMVVKEGIRVEELMKMVREMTGNDMLEEKLWYSLKYDREMLVAVEGDSDMKVILKGNDEHGYMYVARNSGLVTQAHQRGAVCEGRVRDCCEGKQIPRSGRMCDDGVEVGAEGGNNQAGVKYNCRSLRGEGGDEEATKEDDVEKLGKKMDKHKIETLKWKNGVGERIEQKLADTYKKMDCITAVECYSLILGEYSVELTNSR</sequence>
<organism evidence="2 3">
    <name type="scientific">Carnegiea gigantea</name>
    <dbReference type="NCBI Taxonomy" id="171969"/>
    <lineage>
        <taxon>Eukaryota</taxon>
        <taxon>Viridiplantae</taxon>
        <taxon>Streptophyta</taxon>
        <taxon>Embryophyta</taxon>
        <taxon>Tracheophyta</taxon>
        <taxon>Spermatophyta</taxon>
        <taxon>Magnoliopsida</taxon>
        <taxon>eudicotyledons</taxon>
        <taxon>Gunneridae</taxon>
        <taxon>Pentapetalae</taxon>
        <taxon>Caryophyllales</taxon>
        <taxon>Cactineae</taxon>
        <taxon>Cactaceae</taxon>
        <taxon>Cactoideae</taxon>
        <taxon>Echinocereeae</taxon>
        <taxon>Carnegiea</taxon>
    </lineage>
</organism>
<accession>A0A9Q1JTG2</accession>
<evidence type="ECO:0000313" key="2">
    <source>
        <dbReference type="EMBL" id="KAJ8430689.1"/>
    </source>
</evidence>
<keyword evidence="3" id="KW-1185">Reference proteome</keyword>
<gene>
    <name evidence="2" type="ORF">Cgig2_018415</name>
</gene>
<comment type="caution">
    <text evidence="2">The sequence shown here is derived from an EMBL/GenBank/DDBJ whole genome shotgun (WGS) entry which is preliminary data.</text>
</comment>
<proteinExistence type="predicted"/>
<dbReference type="AlphaFoldDB" id="A0A9Q1JTG2"/>
<feature type="domain" description="PB1" evidence="1">
    <location>
        <begin position="6"/>
        <end position="72"/>
    </location>
</feature>
<protein>
    <recommendedName>
        <fullName evidence="1">PB1 domain-containing protein</fullName>
    </recommendedName>
</protein>
<dbReference type="Proteomes" id="UP001153076">
    <property type="component" value="Unassembled WGS sequence"/>
</dbReference>
<dbReference type="EMBL" id="JAKOGI010000768">
    <property type="protein sequence ID" value="KAJ8430689.1"/>
    <property type="molecule type" value="Genomic_DNA"/>
</dbReference>
<evidence type="ECO:0000313" key="3">
    <source>
        <dbReference type="Proteomes" id="UP001153076"/>
    </source>
</evidence>